<protein>
    <recommendedName>
        <fullName evidence="3">Tail assembly chaperone</fullName>
    </recommendedName>
</protein>
<reference evidence="2" key="1">
    <citation type="submission" date="2023-04" db="EMBL/GenBank/DDBJ databases">
        <title>The human skin virome in hidradenitis suppurativa patients.</title>
        <authorList>
            <person name="Jansen D."/>
        </authorList>
    </citation>
    <scope>NUCLEOTIDE SEQUENCE</scope>
    <source>
        <strain evidence="2">VC1_JansenPhageB</strain>
    </source>
</reference>
<evidence type="ECO:0008006" key="3">
    <source>
        <dbReference type="Google" id="ProtNLM"/>
    </source>
</evidence>
<evidence type="ECO:0000256" key="1">
    <source>
        <dbReference type="SAM" id="MobiDB-lite"/>
    </source>
</evidence>
<accession>A0AA49X3M9</accession>
<dbReference type="EMBL" id="OQ890312">
    <property type="protein sequence ID" value="WLJ25545.1"/>
    <property type="molecule type" value="Genomic_DNA"/>
</dbReference>
<organism evidence="2">
    <name type="scientific">Actinobacteria phage HS02</name>
    <dbReference type="NCBI Taxonomy" id="3056388"/>
    <lineage>
        <taxon>Viruses</taxon>
    </lineage>
</organism>
<feature type="compositionally biased region" description="Basic residues" evidence="1">
    <location>
        <begin position="106"/>
        <end position="120"/>
    </location>
</feature>
<sequence>MSNINLDALIEQRAEATGSNEGRIPFDFKGQTYDFQDPLTLSDEDKEELNAIDWEPDLAAWYMGDEQYEKFVTAGGSSNLWFLVFNEYMERNQAIDSSGKGTRLNRSSRRSAGRKQRKRR</sequence>
<name>A0AA49X3M9_9VIRU</name>
<proteinExistence type="predicted"/>
<evidence type="ECO:0000313" key="2">
    <source>
        <dbReference type="EMBL" id="WLJ25545.1"/>
    </source>
</evidence>
<feature type="region of interest" description="Disordered" evidence="1">
    <location>
        <begin position="96"/>
        <end position="120"/>
    </location>
</feature>